<keyword evidence="1" id="KW-0472">Membrane</keyword>
<keyword evidence="1" id="KW-1133">Transmembrane helix</keyword>
<gene>
    <name evidence="2" type="ORF">LX64_01837</name>
</gene>
<evidence type="ECO:0000313" key="2">
    <source>
        <dbReference type="EMBL" id="RAJ06710.1"/>
    </source>
</evidence>
<feature type="transmembrane region" description="Helical" evidence="1">
    <location>
        <begin position="46"/>
        <end position="74"/>
    </location>
</feature>
<keyword evidence="1" id="KW-0812">Transmembrane</keyword>
<dbReference type="Proteomes" id="UP000249547">
    <property type="component" value="Unassembled WGS sequence"/>
</dbReference>
<organism evidence="2 3">
    <name type="scientific">Chitinophaga skermanii</name>
    <dbReference type="NCBI Taxonomy" id="331697"/>
    <lineage>
        <taxon>Bacteria</taxon>
        <taxon>Pseudomonadati</taxon>
        <taxon>Bacteroidota</taxon>
        <taxon>Chitinophagia</taxon>
        <taxon>Chitinophagales</taxon>
        <taxon>Chitinophagaceae</taxon>
        <taxon>Chitinophaga</taxon>
    </lineage>
</organism>
<proteinExistence type="predicted"/>
<dbReference type="AlphaFoldDB" id="A0A327QQV3"/>
<name>A0A327QQV3_9BACT</name>
<comment type="caution">
    <text evidence="2">The sequence shown here is derived from an EMBL/GenBank/DDBJ whole genome shotgun (WGS) entry which is preliminary data.</text>
</comment>
<sequence length="102" mass="12027">MKDYKVPFSRFFIAFLFPMIPLGLLAAFLALAGYDVSMVNDEYVHGFAGFFYGIVTIPISALIMTIITWPFYTLGNYMYRWFMKHVMQKKQEEDDLLKDFLR</sequence>
<dbReference type="RefSeq" id="WP_111597307.1">
    <property type="nucleotide sequence ID" value="NZ_QLLL01000003.1"/>
</dbReference>
<accession>A0A327QQV3</accession>
<keyword evidence="3" id="KW-1185">Reference proteome</keyword>
<evidence type="ECO:0000313" key="3">
    <source>
        <dbReference type="Proteomes" id="UP000249547"/>
    </source>
</evidence>
<evidence type="ECO:0000256" key="1">
    <source>
        <dbReference type="SAM" id="Phobius"/>
    </source>
</evidence>
<feature type="transmembrane region" description="Helical" evidence="1">
    <location>
        <begin position="12"/>
        <end position="34"/>
    </location>
</feature>
<dbReference type="EMBL" id="QLLL01000003">
    <property type="protein sequence ID" value="RAJ06710.1"/>
    <property type="molecule type" value="Genomic_DNA"/>
</dbReference>
<reference evidence="2 3" key="1">
    <citation type="submission" date="2018-06" db="EMBL/GenBank/DDBJ databases">
        <title>Genomic Encyclopedia of Archaeal and Bacterial Type Strains, Phase II (KMG-II): from individual species to whole genera.</title>
        <authorList>
            <person name="Goeker M."/>
        </authorList>
    </citation>
    <scope>NUCLEOTIDE SEQUENCE [LARGE SCALE GENOMIC DNA]</scope>
    <source>
        <strain evidence="2 3">DSM 23857</strain>
    </source>
</reference>
<protein>
    <submittedName>
        <fullName evidence="2">Uncharacterized protein</fullName>
    </submittedName>
</protein>